<reference evidence="4" key="1">
    <citation type="journal article" date="2015" name="MBio">
        <title>Genome-Resolved Metagenomic Analysis Reveals Roles for Candidate Phyla and Other Microbial Community Members in Biogeochemical Transformations in Oil Reservoirs.</title>
        <authorList>
            <person name="Hu P."/>
            <person name="Tom L."/>
            <person name="Singh A."/>
            <person name="Thomas B.C."/>
            <person name="Baker B.J."/>
            <person name="Piceno Y.M."/>
            <person name="Andersen G.L."/>
            <person name="Banfield J.F."/>
        </authorList>
    </citation>
    <scope>NUCLEOTIDE SEQUENCE [LARGE SCALE GENOMIC DNA]</scope>
</reference>
<protein>
    <submittedName>
        <fullName evidence="3">Oxidoreductase domain protein</fullName>
    </submittedName>
</protein>
<sequence length="325" mass="36246">MFRIGVLGIAHTHGYSYIRQIQSLSETSITGVFDHDSSRSAKTSNLFGIERFDDPLKLIENSDGVVVTSENSFHKQYAELAMINGKHVLCEKPIATTEEDARSMLQTARENNVVLQMAFPVRYAPSIQQAKKEIETGRLGRILSVSATNHGRMPGGWFVDEKLSGGGAVMDHTVHVVDIIRWLLDVEIEEVSAEYARLIYDIPVEDCGLLLLGLSNDSFMSLDCSWSRPEAYPYWGDVTLNLVGTDGSLKISAFDAKLRVFSNKRGVFWENFGDSFDRALVKEFVDSVVEKREPLTSGEDGREALRVALAAYESGRTHEPIQVNH</sequence>
<dbReference type="Gene3D" id="3.30.360.10">
    <property type="entry name" value="Dihydrodipicolinate Reductase, domain 2"/>
    <property type="match status" value="1"/>
</dbReference>
<dbReference type="InterPro" id="IPR036291">
    <property type="entry name" value="NAD(P)-bd_dom_sf"/>
</dbReference>
<feature type="domain" description="GFO/IDH/MocA-like oxidoreductase" evidence="2">
    <location>
        <begin position="127"/>
        <end position="249"/>
    </location>
</feature>
<dbReference type="Gene3D" id="3.40.50.720">
    <property type="entry name" value="NAD(P)-binding Rossmann-like Domain"/>
    <property type="match status" value="1"/>
</dbReference>
<accession>A0A117M2F5</accession>
<dbReference type="Proteomes" id="UP000054092">
    <property type="component" value="Unassembled WGS sequence"/>
</dbReference>
<dbReference type="GO" id="GO:0000166">
    <property type="term" value="F:nucleotide binding"/>
    <property type="evidence" value="ECO:0007669"/>
    <property type="project" value="InterPro"/>
</dbReference>
<dbReference type="EMBL" id="LGGP01000129">
    <property type="protein sequence ID" value="KUK80637.1"/>
    <property type="molecule type" value="Genomic_DNA"/>
</dbReference>
<gene>
    <name evidence="3" type="ORF">XD94_0856</name>
</gene>
<dbReference type="Pfam" id="PF22725">
    <property type="entry name" value="GFO_IDH_MocA_C3"/>
    <property type="match status" value="1"/>
</dbReference>
<comment type="caution">
    <text evidence="3">The sequence shown here is derived from an EMBL/GenBank/DDBJ whole genome shotgun (WGS) entry which is preliminary data.</text>
</comment>
<evidence type="ECO:0000313" key="4">
    <source>
        <dbReference type="Proteomes" id="UP000054092"/>
    </source>
</evidence>
<dbReference type="InterPro" id="IPR000683">
    <property type="entry name" value="Gfo/Idh/MocA-like_OxRdtase_N"/>
</dbReference>
<name>A0A117M2F5_9BACT</name>
<evidence type="ECO:0000313" key="3">
    <source>
        <dbReference type="EMBL" id="KUK80637.1"/>
    </source>
</evidence>
<evidence type="ECO:0000259" key="1">
    <source>
        <dbReference type="Pfam" id="PF01408"/>
    </source>
</evidence>
<dbReference type="SUPFAM" id="SSF51735">
    <property type="entry name" value="NAD(P)-binding Rossmann-fold domains"/>
    <property type="match status" value="1"/>
</dbReference>
<organism evidence="3 4">
    <name type="scientific">Mesotoga prima</name>
    <dbReference type="NCBI Taxonomy" id="1184387"/>
    <lineage>
        <taxon>Bacteria</taxon>
        <taxon>Thermotogati</taxon>
        <taxon>Thermotogota</taxon>
        <taxon>Thermotogae</taxon>
        <taxon>Kosmotogales</taxon>
        <taxon>Kosmotogaceae</taxon>
        <taxon>Mesotoga</taxon>
    </lineage>
</organism>
<dbReference type="Pfam" id="PF01408">
    <property type="entry name" value="GFO_IDH_MocA"/>
    <property type="match status" value="1"/>
</dbReference>
<evidence type="ECO:0000259" key="2">
    <source>
        <dbReference type="Pfam" id="PF22725"/>
    </source>
</evidence>
<feature type="domain" description="Gfo/Idh/MocA-like oxidoreductase N-terminal" evidence="1">
    <location>
        <begin position="2"/>
        <end position="119"/>
    </location>
</feature>
<dbReference type="InterPro" id="IPR051450">
    <property type="entry name" value="Gfo/Idh/MocA_Oxidoreductases"/>
</dbReference>
<dbReference type="PATRIC" id="fig|1184387.3.peg.1248"/>
<dbReference type="SUPFAM" id="SSF55347">
    <property type="entry name" value="Glyceraldehyde-3-phosphate dehydrogenase-like, C-terminal domain"/>
    <property type="match status" value="1"/>
</dbReference>
<dbReference type="PANTHER" id="PTHR43377">
    <property type="entry name" value="BILIVERDIN REDUCTASE A"/>
    <property type="match status" value="1"/>
</dbReference>
<dbReference type="InterPro" id="IPR055170">
    <property type="entry name" value="GFO_IDH_MocA-like_dom"/>
</dbReference>
<dbReference type="PANTHER" id="PTHR43377:SF1">
    <property type="entry name" value="BILIVERDIN REDUCTASE A"/>
    <property type="match status" value="1"/>
</dbReference>
<proteinExistence type="predicted"/>
<dbReference type="AlphaFoldDB" id="A0A117M2F5"/>